<keyword evidence="2" id="KW-1185">Reference proteome</keyword>
<name>A0ABN8IFZ9_9NEOP</name>
<protein>
    <recommendedName>
        <fullName evidence="3">Protein daughterless</fullName>
    </recommendedName>
</protein>
<dbReference type="Proteomes" id="UP000837857">
    <property type="component" value="Chromosome 23"/>
</dbReference>
<dbReference type="EMBL" id="OW152835">
    <property type="protein sequence ID" value="CAH2056613.1"/>
    <property type="molecule type" value="Genomic_DNA"/>
</dbReference>
<evidence type="ECO:0000313" key="2">
    <source>
        <dbReference type="Proteomes" id="UP000837857"/>
    </source>
</evidence>
<proteinExistence type="predicted"/>
<evidence type="ECO:0008006" key="3">
    <source>
        <dbReference type="Google" id="ProtNLM"/>
    </source>
</evidence>
<organism evidence="1 2">
    <name type="scientific">Iphiclides podalirius</name>
    <name type="common">scarce swallowtail</name>
    <dbReference type="NCBI Taxonomy" id="110791"/>
    <lineage>
        <taxon>Eukaryota</taxon>
        <taxon>Metazoa</taxon>
        <taxon>Ecdysozoa</taxon>
        <taxon>Arthropoda</taxon>
        <taxon>Hexapoda</taxon>
        <taxon>Insecta</taxon>
        <taxon>Pterygota</taxon>
        <taxon>Neoptera</taxon>
        <taxon>Endopterygota</taxon>
        <taxon>Lepidoptera</taxon>
        <taxon>Glossata</taxon>
        <taxon>Ditrysia</taxon>
        <taxon>Papilionoidea</taxon>
        <taxon>Papilionidae</taxon>
        <taxon>Papilioninae</taxon>
        <taxon>Iphiclides</taxon>
    </lineage>
</organism>
<evidence type="ECO:0000313" key="1">
    <source>
        <dbReference type="EMBL" id="CAH2056613.1"/>
    </source>
</evidence>
<sequence>MATSDDEPMHLYEVFQNCFNKIANKQQATEKAGYQSPYGGMDNGMIHQDHLDINLRGPHTLLSAVRRRLGPLGLLTAPTCVPSAKQSAQLKRPVLPVKLRITKASVGRAV</sequence>
<accession>A0ABN8IFZ9</accession>
<reference evidence="1" key="1">
    <citation type="submission" date="2022-03" db="EMBL/GenBank/DDBJ databases">
        <authorList>
            <person name="Martin H S."/>
        </authorList>
    </citation>
    <scope>NUCLEOTIDE SEQUENCE</scope>
</reference>
<gene>
    <name evidence="1" type="ORF">IPOD504_LOCUS9790</name>
</gene>
<feature type="non-terminal residue" evidence="1">
    <location>
        <position position="1"/>
    </location>
</feature>